<gene>
    <name evidence="1" type="ORF">E3O65_01700</name>
</gene>
<reference evidence="1 2" key="1">
    <citation type="submission" date="2019-03" db="EMBL/GenBank/DDBJ databases">
        <title>Genomics of glacier-inhabiting Cryobacterium strains.</title>
        <authorList>
            <person name="Liu Q."/>
            <person name="Xin Y.-H."/>
        </authorList>
    </citation>
    <scope>NUCLEOTIDE SEQUENCE [LARGE SCALE GENOMIC DNA]</scope>
    <source>
        <strain evidence="1 2">TMT4-23</strain>
    </source>
</reference>
<protein>
    <recommendedName>
        <fullName evidence="3">DUF1273 family protein</fullName>
    </recommendedName>
</protein>
<keyword evidence="2" id="KW-1185">Reference proteome</keyword>
<dbReference type="Proteomes" id="UP000298355">
    <property type="component" value="Unassembled WGS sequence"/>
</dbReference>
<name>A0ABY2JBP8_9MICO</name>
<evidence type="ECO:0000313" key="1">
    <source>
        <dbReference type="EMBL" id="TFD01039.1"/>
    </source>
</evidence>
<evidence type="ECO:0000313" key="2">
    <source>
        <dbReference type="Proteomes" id="UP000298355"/>
    </source>
</evidence>
<proteinExistence type="predicted"/>
<dbReference type="SUPFAM" id="SSF102405">
    <property type="entry name" value="MCP/YpsA-like"/>
    <property type="match status" value="1"/>
</dbReference>
<dbReference type="EMBL" id="SOGJ01000007">
    <property type="protein sequence ID" value="TFD01039.1"/>
    <property type="molecule type" value="Genomic_DNA"/>
</dbReference>
<dbReference type="RefSeq" id="WP_134362033.1">
    <property type="nucleotide sequence ID" value="NZ_SOGJ01000007.1"/>
</dbReference>
<evidence type="ECO:0008006" key="3">
    <source>
        <dbReference type="Google" id="ProtNLM"/>
    </source>
</evidence>
<accession>A0ABY2JBP8</accession>
<comment type="caution">
    <text evidence="1">The sequence shown here is derived from an EMBL/GenBank/DDBJ whole genome shotgun (WGS) entry which is preliminary data.</text>
</comment>
<sequence>MTNIGVTGHQQIPAQALEYISSGIRTILRGQPRPLVGFSSLAVGADQLFAEEILAEGGELHAVIPSDDYESTFSGEELHKYRRLLAAALSVTRLPRTQPDEAAFDAAGLWIAENSELMVAVWDGAASRGRGGTADAVAHARQLGRQIRVVWPEGVSRD</sequence>
<dbReference type="Gene3D" id="3.40.50.450">
    <property type="match status" value="1"/>
</dbReference>
<organism evidence="1 2">
    <name type="scientific">Cryobacterium breve</name>
    <dbReference type="NCBI Taxonomy" id="1259258"/>
    <lineage>
        <taxon>Bacteria</taxon>
        <taxon>Bacillati</taxon>
        <taxon>Actinomycetota</taxon>
        <taxon>Actinomycetes</taxon>
        <taxon>Micrococcales</taxon>
        <taxon>Microbacteriaceae</taxon>
        <taxon>Cryobacterium</taxon>
    </lineage>
</organism>